<dbReference type="GeneID" id="36402181"/>
<keyword evidence="2" id="KW-1185">Reference proteome</keyword>
<name>A0A0P1B3L4_PLAHL</name>
<evidence type="ECO:0000313" key="1">
    <source>
        <dbReference type="EMBL" id="CEG49361.1"/>
    </source>
</evidence>
<sequence>MLLLRLSLESVRISYVLQYECAPATLFVTTHVDLGAITTDFLSTVLSNSLAIRISKASWSTENLAMLVHPAHNLHKSLSLLRPQ</sequence>
<evidence type="ECO:0000313" key="2">
    <source>
        <dbReference type="Proteomes" id="UP000054928"/>
    </source>
</evidence>
<dbReference type="Proteomes" id="UP000054928">
    <property type="component" value="Unassembled WGS sequence"/>
</dbReference>
<dbReference type="AlphaFoldDB" id="A0A0P1B3L4"/>
<reference evidence="2" key="1">
    <citation type="submission" date="2014-09" db="EMBL/GenBank/DDBJ databases">
        <authorList>
            <person name="Sharma Rahul"/>
            <person name="Thines Marco"/>
        </authorList>
    </citation>
    <scope>NUCLEOTIDE SEQUENCE [LARGE SCALE GENOMIC DNA]</scope>
</reference>
<dbReference type="RefSeq" id="XP_024585730.1">
    <property type="nucleotide sequence ID" value="XM_024720541.1"/>
</dbReference>
<accession>A0A0P1B3L4</accession>
<protein>
    <submittedName>
        <fullName evidence="1">Uncharacterized protein</fullName>
    </submittedName>
</protein>
<dbReference type="EMBL" id="CCYD01003042">
    <property type="protein sequence ID" value="CEG49361.1"/>
    <property type="molecule type" value="Genomic_DNA"/>
</dbReference>
<proteinExistence type="predicted"/>
<organism evidence="1 2">
    <name type="scientific">Plasmopara halstedii</name>
    <name type="common">Downy mildew of sunflower</name>
    <dbReference type="NCBI Taxonomy" id="4781"/>
    <lineage>
        <taxon>Eukaryota</taxon>
        <taxon>Sar</taxon>
        <taxon>Stramenopiles</taxon>
        <taxon>Oomycota</taxon>
        <taxon>Peronosporomycetes</taxon>
        <taxon>Peronosporales</taxon>
        <taxon>Peronosporaceae</taxon>
        <taxon>Plasmopara</taxon>
    </lineage>
</organism>